<reference evidence="10 11" key="1">
    <citation type="journal article" date="2016" name="Int. J. Syst. Evol. Microbiol.">
        <title>Acidipila dinghuensis sp. nov., an acidobacterium isolated from forest soil.</title>
        <authorList>
            <person name="Jiang Y.W."/>
            <person name="Wang J."/>
            <person name="Chen M.H."/>
            <person name="Lv Y.Y."/>
            <person name="Qiu L.H."/>
        </authorList>
    </citation>
    <scope>NUCLEOTIDE SEQUENCE [LARGE SCALE GENOMIC DNA]</scope>
    <source>
        <strain evidence="10 11">DHOF10</strain>
    </source>
</reference>
<dbReference type="InterPro" id="IPR050297">
    <property type="entry name" value="LipidA_mod_glycosyltrf_83"/>
</dbReference>
<keyword evidence="7 8" id="KW-0472">Membrane</keyword>
<keyword evidence="5 8" id="KW-0812">Transmembrane</keyword>
<evidence type="ECO:0000256" key="2">
    <source>
        <dbReference type="ARBA" id="ARBA00022475"/>
    </source>
</evidence>
<evidence type="ECO:0000256" key="3">
    <source>
        <dbReference type="ARBA" id="ARBA00022676"/>
    </source>
</evidence>
<feature type="transmembrane region" description="Helical" evidence="8">
    <location>
        <begin position="130"/>
        <end position="149"/>
    </location>
</feature>
<dbReference type="Proteomes" id="UP000290253">
    <property type="component" value="Unassembled WGS sequence"/>
</dbReference>
<evidence type="ECO:0000256" key="5">
    <source>
        <dbReference type="ARBA" id="ARBA00022692"/>
    </source>
</evidence>
<comment type="caution">
    <text evidence="10">The sequence shown here is derived from an EMBL/GenBank/DDBJ whole genome shotgun (WGS) entry which is preliminary data.</text>
</comment>
<evidence type="ECO:0000256" key="8">
    <source>
        <dbReference type="SAM" id="Phobius"/>
    </source>
</evidence>
<feature type="transmembrane region" description="Helical" evidence="8">
    <location>
        <begin position="224"/>
        <end position="244"/>
    </location>
</feature>
<protein>
    <submittedName>
        <fullName evidence="10">Glycosyltransferase family 39 protein</fullName>
    </submittedName>
</protein>
<evidence type="ECO:0000259" key="9">
    <source>
        <dbReference type="Pfam" id="PF13231"/>
    </source>
</evidence>
<dbReference type="PANTHER" id="PTHR33908:SF3">
    <property type="entry name" value="UNDECAPRENYL PHOSPHATE-ALPHA-4-AMINO-4-DEOXY-L-ARABINOSE ARABINOSYL TRANSFERASE"/>
    <property type="match status" value="1"/>
</dbReference>
<organism evidence="10 11">
    <name type="scientific">Silvibacterium dinghuense</name>
    <dbReference type="NCBI Taxonomy" id="1560006"/>
    <lineage>
        <taxon>Bacteria</taxon>
        <taxon>Pseudomonadati</taxon>
        <taxon>Acidobacteriota</taxon>
        <taxon>Terriglobia</taxon>
        <taxon>Terriglobales</taxon>
        <taxon>Acidobacteriaceae</taxon>
        <taxon>Silvibacterium</taxon>
    </lineage>
</organism>
<dbReference type="EMBL" id="SDMK01000001">
    <property type="protein sequence ID" value="RXS96927.1"/>
    <property type="molecule type" value="Genomic_DNA"/>
</dbReference>
<feature type="transmembrane region" description="Helical" evidence="8">
    <location>
        <begin position="179"/>
        <end position="212"/>
    </location>
</feature>
<evidence type="ECO:0000313" key="10">
    <source>
        <dbReference type="EMBL" id="RXS96927.1"/>
    </source>
</evidence>
<name>A0A4Q1SHT1_9BACT</name>
<dbReference type="OrthoDB" id="101323at2"/>
<comment type="subcellular location">
    <subcellularLocation>
        <location evidence="1">Cell membrane</location>
        <topology evidence="1">Multi-pass membrane protein</topology>
    </subcellularLocation>
</comment>
<evidence type="ECO:0000256" key="7">
    <source>
        <dbReference type="ARBA" id="ARBA00023136"/>
    </source>
</evidence>
<dbReference type="PANTHER" id="PTHR33908">
    <property type="entry name" value="MANNOSYLTRANSFERASE YKCB-RELATED"/>
    <property type="match status" value="1"/>
</dbReference>
<feature type="transmembrane region" description="Helical" evidence="8">
    <location>
        <begin position="292"/>
        <end position="315"/>
    </location>
</feature>
<dbReference type="GO" id="GO:0005886">
    <property type="term" value="C:plasma membrane"/>
    <property type="evidence" value="ECO:0007669"/>
    <property type="project" value="UniProtKB-SubCell"/>
</dbReference>
<accession>A0A4Q1SHT1</accession>
<sequence>MTNPSLSGHDPVDNDKRSFYTSPVKSWTLLVLVFLAVHFVALFTPSLLDDADATHANAAQHMAVSGDWVTLYVNGIRYLEKPPLPYWLAAADYHLFGFNVYATHLPITLGVLACAILAWVWSRRAYGDRAAFYAALAVLTSVGVFLWTRFFIPEALLTFFITLALYGFLTGLELRRPSLIYMAWAALAIATLAKGLIAPVFCFAAFLPYLAISGEWRKWRQLRPVTGLLLFLAIAAPWHVMAALRNPDHGNPSGNVPSPGHVHGFLYFYFINEHFLRFLGKRYPHDYNKQSFLAFWLGQIAWLFPWSLFLPATLIRAWRNRSIFNADLRYDATNTIQFLDPRMTAHHASSLASRVRFRARTNLLLSIYAGFILVFFSISTNQEYYTWPAWVPILMIIAGALASIEDAPEGDNRWVTASSRWLSSAHALFAIIGILAAAALGYGLWTSRNLPFVSDIGTLLAHRGVGDYSLATSHLFDLTGPSFAALREPALIAAIALLLGPLAAWLLRRRGHGFESTVTIGFTAAVFLIAAHIAFFRFEPMLSSRAMADTINRMTAGEPKDASQLIIYGDQADASSVIFYTHRQALLVHGQSSYFEGNFGSSMIWGSDYPDAPHIFLTDSEFLPMWGTGPRKFLFVGGDLRPHVEQMLKGHLYLLQELSDKALYTDRPTQ</sequence>
<dbReference type="GO" id="GO:0009103">
    <property type="term" value="P:lipopolysaccharide biosynthetic process"/>
    <property type="evidence" value="ECO:0007669"/>
    <property type="project" value="UniProtKB-ARBA"/>
</dbReference>
<dbReference type="GO" id="GO:0010041">
    <property type="term" value="P:response to iron(III) ion"/>
    <property type="evidence" value="ECO:0007669"/>
    <property type="project" value="TreeGrafter"/>
</dbReference>
<keyword evidence="4 10" id="KW-0808">Transferase</keyword>
<dbReference type="GO" id="GO:0016763">
    <property type="term" value="F:pentosyltransferase activity"/>
    <property type="evidence" value="ECO:0007669"/>
    <property type="project" value="TreeGrafter"/>
</dbReference>
<feature type="transmembrane region" description="Helical" evidence="8">
    <location>
        <begin position="519"/>
        <end position="538"/>
    </location>
</feature>
<feature type="transmembrane region" description="Helical" evidence="8">
    <location>
        <begin position="425"/>
        <end position="445"/>
    </location>
</feature>
<keyword evidence="11" id="KW-1185">Reference proteome</keyword>
<proteinExistence type="predicted"/>
<gene>
    <name evidence="10" type="ORF">ESZ00_03020</name>
</gene>
<evidence type="ECO:0000256" key="4">
    <source>
        <dbReference type="ARBA" id="ARBA00022679"/>
    </source>
</evidence>
<feature type="transmembrane region" description="Helical" evidence="8">
    <location>
        <begin position="256"/>
        <end position="272"/>
    </location>
</feature>
<feature type="transmembrane region" description="Helical" evidence="8">
    <location>
        <begin position="384"/>
        <end position="404"/>
    </location>
</feature>
<feature type="transmembrane region" description="Helical" evidence="8">
    <location>
        <begin position="155"/>
        <end position="172"/>
    </location>
</feature>
<evidence type="ECO:0000256" key="6">
    <source>
        <dbReference type="ARBA" id="ARBA00022989"/>
    </source>
</evidence>
<keyword evidence="3" id="KW-0328">Glycosyltransferase</keyword>
<evidence type="ECO:0000313" key="11">
    <source>
        <dbReference type="Proteomes" id="UP000290253"/>
    </source>
</evidence>
<dbReference type="InterPro" id="IPR038731">
    <property type="entry name" value="RgtA/B/C-like"/>
</dbReference>
<feature type="transmembrane region" description="Helical" evidence="8">
    <location>
        <begin position="101"/>
        <end position="121"/>
    </location>
</feature>
<feature type="transmembrane region" description="Helical" evidence="8">
    <location>
        <begin position="361"/>
        <end position="378"/>
    </location>
</feature>
<dbReference type="Pfam" id="PF13231">
    <property type="entry name" value="PMT_2"/>
    <property type="match status" value="1"/>
</dbReference>
<dbReference type="RefSeq" id="WP_129206709.1">
    <property type="nucleotide sequence ID" value="NZ_BMGU01000001.1"/>
</dbReference>
<keyword evidence="2" id="KW-1003">Cell membrane</keyword>
<feature type="transmembrane region" description="Helical" evidence="8">
    <location>
        <begin position="490"/>
        <end position="507"/>
    </location>
</feature>
<keyword evidence="6 8" id="KW-1133">Transmembrane helix</keyword>
<evidence type="ECO:0000256" key="1">
    <source>
        <dbReference type="ARBA" id="ARBA00004651"/>
    </source>
</evidence>
<feature type="domain" description="Glycosyltransferase RgtA/B/C/D-like" evidence="9">
    <location>
        <begin position="81"/>
        <end position="238"/>
    </location>
</feature>
<feature type="transmembrane region" description="Helical" evidence="8">
    <location>
        <begin position="27"/>
        <end position="48"/>
    </location>
</feature>
<dbReference type="AlphaFoldDB" id="A0A4Q1SHT1"/>